<evidence type="ECO:0000313" key="7">
    <source>
        <dbReference type="Proteomes" id="UP000286288"/>
    </source>
</evidence>
<dbReference type="Pfam" id="PF04542">
    <property type="entry name" value="Sigma70_r2"/>
    <property type="match status" value="1"/>
</dbReference>
<gene>
    <name evidence="6" type="ORF">DW084_04785</name>
</gene>
<keyword evidence="1" id="KW-0805">Transcription regulation</keyword>
<dbReference type="GO" id="GO:0006352">
    <property type="term" value="P:DNA-templated transcription initiation"/>
    <property type="evidence" value="ECO:0007669"/>
    <property type="project" value="InterPro"/>
</dbReference>
<accession>A0A1V3NPE7</accession>
<dbReference type="GO" id="GO:0003677">
    <property type="term" value="F:DNA binding"/>
    <property type="evidence" value="ECO:0007669"/>
    <property type="project" value="UniProtKB-KW"/>
</dbReference>
<dbReference type="Pfam" id="PF04545">
    <property type="entry name" value="Sigma70_r4"/>
    <property type="match status" value="1"/>
</dbReference>
<dbReference type="CDD" id="cd06171">
    <property type="entry name" value="Sigma70_r4"/>
    <property type="match status" value="1"/>
</dbReference>
<dbReference type="Gene3D" id="1.10.1740.10">
    <property type="match status" value="1"/>
</dbReference>
<evidence type="ECO:0000313" key="6">
    <source>
        <dbReference type="EMBL" id="RHK07193.1"/>
    </source>
</evidence>
<evidence type="ECO:0000256" key="4">
    <source>
        <dbReference type="ARBA" id="ARBA00023163"/>
    </source>
</evidence>
<evidence type="ECO:0000256" key="1">
    <source>
        <dbReference type="ARBA" id="ARBA00023015"/>
    </source>
</evidence>
<name>A0A1V3NPE7_ENTCA</name>
<dbReference type="GO" id="GO:0003899">
    <property type="term" value="F:DNA-directed RNA polymerase activity"/>
    <property type="evidence" value="ECO:0007669"/>
    <property type="project" value="InterPro"/>
</dbReference>
<dbReference type="Pfam" id="PF04539">
    <property type="entry name" value="Sigma70_r3"/>
    <property type="match status" value="1"/>
</dbReference>
<dbReference type="NCBIfam" id="TIGR02479">
    <property type="entry name" value="FliA_WhiG"/>
    <property type="match status" value="1"/>
</dbReference>
<proteinExistence type="predicted"/>
<dbReference type="InterPro" id="IPR014284">
    <property type="entry name" value="RNA_pol_sigma-70_dom"/>
</dbReference>
<dbReference type="PIRSF" id="PIRSF000770">
    <property type="entry name" value="RNA_pol_sigma-SigE/K"/>
    <property type="match status" value="1"/>
</dbReference>
<dbReference type="InterPro" id="IPR007630">
    <property type="entry name" value="RNA_pol_sigma70_r4"/>
</dbReference>
<dbReference type="Gene3D" id="1.20.140.160">
    <property type="match status" value="1"/>
</dbReference>
<dbReference type="NCBIfam" id="TIGR02937">
    <property type="entry name" value="sigma70-ECF"/>
    <property type="match status" value="1"/>
</dbReference>
<dbReference type="EMBL" id="QRMZ01000005">
    <property type="protein sequence ID" value="RHK07193.1"/>
    <property type="molecule type" value="Genomic_DNA"/>
</dbReference>
<dbReference type="GeneID" id="83457961"/>
<organism evidence="6 7">
    <name type="scientific">Enterococcus casseliflavus</name>
    <name type="common">Enterococcus flavescens</name>
    <dbReference type="NCBI Taxonomy" id="37734"/>
    <lineage>
        <taxon>Bacteria</taxon>
        <taxon>Bacillati</taxon>
        <taxon>Bacillota</taxon>
        <taxon>Bacilli</taxon>
        <taxon>Lactobacillales</taxon>
        <taxon>Enterococcaceae</taxon>
        <taxon>Enterococcus</taxon>
    </lineage>
</organism>
<evidence type="ECO:0000256" key="2">
    <source>
        <dbReference type="ARBA" id="ARBA00023082"/>
    </source>
</evidence>
<keyword evidence="2" id="KW-0731">Sigma factor</keyword>
<dbReference type="InterPro" id="IPR007624">
    <property type="entry name" value="RNA_pol_sigma70_r3"/>
</dbReference>
<protein>
    <submittedName>
        <fullName evidence="6">FliA/WhiG family RNA polymerase sigma factor</fullName>
    </submittedName>
</protein>
<dbReference type="PRINTS" id="PR00046">
    <property type="entry name" value="SIGMA70FCT"/>
</dbReference>
<sequence length="235" mass="26921">MYEVDREAEIIKYLPLVERVVQRLSIKTADYESGDLYNIGVIGLMDALRKFDPSKKVPFESYAAIRIKGAIIDEVRKHAKISRYKMAAVNQFYQARQELEQSLKREATDTEICKQLGINQSQLADIYESLHYLASVSLEDTLFAYQEEGMTLKDMVRDPAENVEDTLVAEEKRTALVACIKKLGEREQLILSLYYTEELTLKEIAEILEVSIPRVSQIHGKTIAKLRTLIEEELA</sequence>
<dbReference type="PANTHER" id="PTHR30385:SF7">
    <property type="entry name" value="RNA POLYMERASE SIGMA FACTOR FLIA"/>
    <property type="match status" value="1"/>
</dbReference>
<dbReference type="InterPro" id="IPR012845">
    <property type="entry name" value="RNA_pol_sigma_FliA_WhiG"/>
</dbReference>
<keyword evidence="4" id="KW-0804">Transcription</keyword>
<dbReference type="PANTHER" id="PTHR30385">
    <property type="entry name" value="SIGMA FACTOR F FLAGELLAR"/>
    <property type="match status" value="1"/>
</dbReference>
<dbReference type="InterPro" id="IPR000943">
    <property type="entry name" value="RNA_pol_sigma70"/>
</dbReference>
<dbReference type="AlphaFoldDB" id="A0A1V3NPE7"/>
<evidence type="ECO:0000259" key="5">
    <source>
        <dbReference type="PROSITE" id="PS00716"/>
    </source>
</evidence>
<dbReference type="SUPFAM" id="SSF88946">
    <property type="entry name" value="Sigma2 domain of RNA polymerase sigma factors"/>
    <property type="match status" value="1"/>
</dbReference>
<reference evidence="6 7" key="1">
    <citation type="submission" date="2018-08" db="EMBL/GenBank/DDBJ databases">
        <title>A genome reference for cultivated species of the human gut microbiota.</title>
        <authorList>
            <person name="Zou Y."/>
            <person name="Xue W."/>
            <person name="Luo G."/>
        </authorList>
    </citation>
    <scope>NUCLEOTIDE SEQUENCE [LARGE SCALE GENOMIC DNA]</scope>
    <source>
        <strain evidence="6 7">AF48-16</strain>
    </source>
</reference>
<keyword evidence="3" id="KW-0238">DNA-binding</keyword>
<comment type="caution">
    <text evidence="6">The sequence shown here is derived from an EMBL/GenBank/DDBJ whole genome shotgun (WGS) entry which is preliminary data.</text>
</comment>
<dbReference type="InterPro" id="IPR013325">
    <property type="entry name" value="RNA_pol_sigma_r2"/>
</dbReference>
<dbReference type="GO" id="GO:0016987">
    <property type="term" value="F:sigma factor activity"/>
    <property type="evidence" value="ECO:0007669"/>
    <property type="project" value="UniProtKB-KW"/>
</dbReference>
<dbReference type="Proteomes" id="UP000286288">
    <property type="component" value="Unassembled WGS sequence"/>
</dbReference>
<dbReference type="SUPFAM" id="SSF88659">
    <property type="entry name" value="Sigma3 and sigma4 domains of RNA polymerase sigma factors"/>
    <property type="match status" value="2"/>
</dbReference>
<evidence type="ECO:0000256" key="3">
    <source>
        <dbReference type="ARBA" id="ARBA00023125"/>
    </source>
</evidence>
<dbReference type="PROSITE" id="PS00716">
    <property type="entry name" value="SIGMA70_2"/>
    <property type="match status" value="1"/>
</dbReference>
<dbReference type="InterPro" id="IPR007627">
    <property type="entry name" value="RNA_pol_sigma70_r2"/>
</dbReference>
<dbReference type="RefSeq" id="WP_015508736.1">
    <property type="nucleotide sequence ID" value="NZ_BJMG01000002.1"/>
</dbReference>
<dbReference type="InterPro" id="IPR013324">
    <property type="entry name" value="RNA_pol_sigma_r3/r4-like"/>
</dbReference>
<feature type="domain" description="RNA polymerase sigma-70" evidence="5">
    <location>
        <begin position="200"/>
        <end position="226"/>
    </location>
</feature>